<gene>
    <name evidence="1" type="ORF">EJB05_45238</name>
</gene>
<accession>A0A5J9TLU9</accession>
<keyword evidence="2" id="KW-1185">Reference proteome</keyword>
<comment type="caution">
    <text evidence="1">The sequence shown here is derived from an EMBL/GenBank/DDBJ whole genome shotgun (WGS) entry which is preliminary data.</text>
</comment>
<evidence type="ECO:0000313" key="2">
    <source>
        <dbReference type="Proteomes" id="UP000324897"/>
    </source>
</evidence>
<dbReference type="EMBL" id="RWGY01000039">
    <property type="protein sequence ID" value="TVU11641.1"/>
    <property type="molecule type" value="Genomic_DNA"/>
</dbReference>
<dbReference type="Proteomes" id="UP000324897">
    <property type="component" value="Chromosome 3"/>
</dbReference>
<protein>
    <recommendedName>
        <fullName evidence="3">DUF295 domain-containing protein</fullName>
    </recommendedName>
</protein>
<feature type="non-terminal residue" evidence="1">
    <location>
        <position position="1"/>
    </location>
</feature>
<dbReference type="AlphaFoldDB" id="A0A5J9TLU9"/>
<proteinExistence type="predicted"/>
<reference evidence="1 2" key="1">
    <citation type="journal article" date="2019" name="Sci. Rep.">
        <title>A high-quality genome of Eragrostis curvula grass provides insights into Poaceae evolution and supports new strategies to enhance forage quality.</title>
        <authorList>
            <person name="Carballo J."/>
            <person name="Santos B.A.C.M."/>
            <person name="Zappacosta D."/>
            <person name="Garbus I."/>
            <person name="Selva J.P."/>
            <person name="Gallo C.A."/>
            <person name="Diaz A."/>
            <person name="Albertini E."/>
            <person name="Caccamo M."/>
            <person name="Echenique V."/>
        </authorList>
    </citation>
    <scope>NUCLEOTIDE SEQUENCE [LARGE SCALE GENOMIC DNA]</scope>
    <source>
        <strain evidence="2">cv. Victoria</strain>
        <tissue evidence="1">Leaf</tissue>
    </source>
</reference>
<sequence length="459" mass="51253">MDLTDAADRRITVSPLPDLHQEDPLMPTRPIAAAGQLWAPYFTERCPSRLVMRRLDKESGRWVQAGAAFHPPQQETSDCALHGYAVVRETVILLSLQPPHLFVAFDCSTCAWNVVATDDTELYVTIDERGVYVEQDDTIYALCGSTVYAYKLCHDQEQNQYRMGPPIFVEQVSPFQGKGSGVLTHLGGRVMCLVCVPFHHCDLRCNCDTLHVLITTFRVKSGNGGSRELFVPKGVRILHSTCRRVDVVPSESSGVDDWTFRFLQEYEELGNESASSHCAKKESEQAMPSSMPLEGMEVLASSNVEESSKLLTCCRIIAISDTLQVFLFVSDTHEWERIHAFESAVLEMKIWEENNMCLLYQDFGLKIKYVLAMCLDYIGKDINSGTIMLCVLQGNKCYACPGVVSKDPVSITTIQVKTEKMPDGKWKPLVIGHVDAGTFFVEPDGGHQIWTRSCFAVGS</sequence>
<organism evidence="1 2">
    <name type="scientific">Eragrostis curvula</name>
    <name type="common">weeping love grass</name>
    <dbReference type="NCBI Taxonomy" id="38414"/>
    <lineage>
        <taxon>Eukaryota</taxon>
        <taxon>Viridiplantae</taxon>
        <taxon>Streptophyta</taxon>
        <taxon>Embryophyta</taxon>
        <taxon>Tracheophyta</taxon>
        <taxon>Spermatophyta</taxon>
        <taxon>Magnoliopsida</taxon>
        <taxon>Liliopsida</taxon>
        <taxon>Poales</taxon>
        <taxon>Poaceae</taxon>
        <taxon>PACMAD clade</taxon>
        <taxon>Chloridoideae</taxon>
        <taxon>Eragrostideae</taxon>
        <taxon>Eragrostidinae</taxon>
        <taxon>Eragrostis</taxon>
    </lineage>
</organism>
<dbReference type="OrthoDB" id="661607at2759"/>
<name>A0A5J9TLU9_9POAL</name>
<evidence type="ECO:0008006" key="3">
    <source>
        <dbReference type="Google" id="ProtNLM"/>
    </source>
</evidence>
<dbReference type="Gramene" id="TVU11641">
    <property type="protein sequence ID" value="TVU11641"/>
    <property type="gene ID" value="EJB05_45238"/>
</dbReference>
<evidence type="ECO:0000313" key="1">
    <source>
        <dbReference type="EMBL" id="TVU11641.1"/>
    </source>
</evidence>